<evidence type="ECO:0008006" key="8">
    <source>
        <dbReference type="Google" id="ProtNLM"/>
    </source>
</evidence>
<evidence type="ECO:0000313" key="7">
    <source>
        <dbReference type="Proteomes" id="UP000003340"/>
    </source>
</evidence>
<dbReference type="EMBL" id="ACEC01000042">
    <property type="protein sequence ID" value="EEG31173.1"/>
    <property type="molecule type" value="Genomic_DNA"/>
</dbReference>
<gene>
    <name evidence="6" type="ORF">CLOSTMETH_01205</name>
</gene>
<dbReference type="Proteomes" id="UP000003340">
    <property type="component" value="Unassembled WGS sequence"/>
</dbReference>
<reference evidence="6 7" key="2">
    <citation type="submission" date="2009-02" db="EMBL/GenBank/DDBJ databases">
        <title>Draft genome sequence of Clostridium methylpentosum (DSM 5476).</title>
        <authorList>
            <person name="Sudarsanam P."/>
            <person name="Ley R."/>
            <person name="Guruge J."/>
            <person name="Turnbaugh P.J."/>
            <person name="Mahowald M."/>
            <person name="Liep D."/>
            <person name="Gordon J."/>
        </authorList>
    </citation>
    <scope>NUCLEOTIDE SEQUENCE [LARGE SCALE GENOMIC DNA]</scope>
    <source>
        <strain evidence="6 7">DSM 5476</strain>
    </source>
</reference>
<name>C0EBI7_9FIRM</name>
<evidence type="ECO:0000256" key="2">
    <source>
        <dbReference type="ARBA" id="ARBA00022692"/>
    </source>
</evidence>
<dbReference type="Pfam" id="PF09685">
    <property type="entry name" value="MamF_MmsF"/>
    <property type="match status" value="1"/>
</dbReference>
<dbReference type="HOGENOM" id="CLU_095018_0_0_9"/>
<keyword evidence="3 5" id="KW-1133">Transmembrane helix</keyword>
<evidence type="ECO:0000256" key="1">
    <source>
        <dbReference type="ARBA" id="ARBA00004141"/>
    </source>
</evidence>
<comment type="subcellular location">
    <subcellularLocation>
        <location evidence="1">Membrane</location>
        <topology evidence="1">Multi-pass membrane protein</topology>
    </subcellularLocation>
</comment>
<keyword evidence="4 5" id="KW-0472">Membrane</keyword>
<organism evidence="6 7">
    <name type="scientific">[Clostridium] methylpentosum DSM 5476</name>
    <dbReference type="NCBI Taxonomy" id="537013"/>
    <lineage>
        <taxon>Bacteria</taxon>
        <taxon>Bacillati</taxon>
        <taxon>Bacillota</taxon>
        <taxon>Clostridia</taxon>
        <taxon>Eubacteriales</taxon>
        <taxon>Oscillospiraceae</taxon>
        <taxon>Oscillospiraceae incertae sedis</taxon>
    </lineage>
</organism>
<dbReference type="AlphaFoldDB" id="C0EBI7"/>
<evidence type="ECO:0000256" key="5">
    <source>
        <dbReference type="SAM" id="Phobius"/>
    </source>
</evidence>
<feature type="transmembrane region" description="Helical" evidence="5">
    <location>
        <begin position="61"/>
        <end position="83"/>
    </location>
</feature>
<dbReference type="eggNOG" id="COG4818">
    <property type="taxonomic scope" value="Bacteria"/>
</dbReference>
<evidence type="ECO:0000313" key="6">
    <source>
        <dbReference type="EMBL" id="EEG31173.1"/>
    </source>
</evidence>
<feature type="transmembrane region" description="Helical" evidence="5">
    <location>
        <begin position="36"/>
        <end position="56"/>
    </location>
</feature>
<reference evidence="6 7" key="1">
    <citation type="submission" date="2009-01" db="EMBL/GenBank/DDBJ databases">
        <authorList>
            <person name="Fulton L."/>
            <person name="Clifton S."/>
            <person name="Fulton B."/>
            <person name="Xu J."/>
            <person name="Minx P."/>
            <person name="Pepin K.H."/>
            <person name="Johnson M."/>
            <person name="Bhonagiri V."/>
            <person name="Nash W.E."/>
            <person name="Mardis E.R."/>
            <person name="Wilson R.K."/>
        </authorList>
    </citation>
    <scope>NUCLEOTIDE SEQUENCE [LARGE SCALE GENOMIC DNA]</scope>
    <source>
        <strain evidence="6 7">DSM 5476</strain>
    </source>
</reference>
<evidence type="ECO:0000256" key="4">
    <source>
        <dbReference type="ARBA" id="ARBA00023136"/>
    </source>
</evidence>
<protein>
    <recommendedName>
        <fullName evidence="8">Chloroplast import component protein (Tic20)</fullName>
    </recommendedName>
</protein>
<sequence>MLSTKDKVLAALAYCGILFFLPLVASDNLQYGKYHANQGLIFLLFCVVTNVATWIVRFIPFIGWIVSTVIGIITFILFVIGLINGASGKMQPLPVIGSMFTLLQ</sequence>
<keyword evidence="7" id="KW-1185">Reference proteome</keyword>
<dbReference type="STRING" id="537013.CLOSTMETH_01205"/>
<keyword evidence="2 5" id="KW-0812">Transmembrane</keyword>
<dbReference type="InterPro" id="IPR019109">
    <property type="entry name" value="MamF_MmsF"/>
</dbReference>
<proteinExistence type="predicted"/>
<comment type="caution">
    <text evidence="6">The sequence shown here is derived from an EMBL/GenBank/DDBJ whole genome shotgun (WGS) entry which is preliminary data.</text>
</comment>
<evidence type="ECO:0000256" key="3">
    <source>
        <dbReference type="ARBA" id="ARBA00022989"/>
    </source>
</evidence>
<accession>C0EBI7</accession>